<evidence type="ECO:0000256" key="10">
    <source>
        <dbReference type="RuleBase" id="RU000549"/>
    </source>
</evidence>
<dbReference type="InterPro" id="IPR023562">
    <property type="entry name" value="ClpP/TepA"/>
</dbReference>
<dbReference type="Gene3D" id="3.90.226.10">
    <property type="entry name" value="2-enoyl-CoA Hydratase, Chain A, domain 1"/>
    <property type="match status" value="1"/>
</dbReference>
<feature type="active site" evidence="8">
    <location>
        <position position="98"/>
    </location>
</feature>
<keyword evidence="2 7" id="KW-0963">Cytoplasm</keyword>
<evidence type="ECO:0000313" key="14">
    <source>
        <dbReference type="Proteomes" id="UP000214588"/>
    </source>
</evidence>
<dbReference type="Pfam" id="PF00574">
    <property type="entry name" value="CLP_protease"/>
    <property type="match status" value="1"/>
</dbReference>
<evidence type="ECO:0000256" key="6">
    <source>
        <dbReference type="ARBA" id="ARBA00034021"/>
    </source>
</evidence>
<dbReference type="FunFam" id="3.90.226.10:FF:000001">
    <property type="entry name" value="ATP-dependent Clp protease proteolytic subunit"/>
    <property type="match status" value="1"/>
</dbReference>
<evidence type="ECO:0000256" key="8">
    <source>
        <dbReference type="PROSITE-ProRule" id="PRU10085"/>
    </source>
</evidence>
<comment type="subunit">
    <text evidence="7">Fourteen ClpP subunits assemble into 2 heptameric rings which stack back to back to give a disk-like structure with a central cavity, resembling the structure of eukaryotic proteasomes.</text>
</comment>
<dbReference type="GO" id="GO:0051117">
    <property type="term" value="F:ATPase binding"/>
    <property type="evidence" value="ECO:0007669"/>
    <property type="project" value="TreeGrafter"/>
</dbReference>
<proteinExistence type="inferred from homology"/>
<evidence type="ECO:0000256" key="2">
    <source>
        <dbReference type="ARBA" id="ARBA00022490"/>
    </source>
</evidence>
<dbReference type="CDD" id="cd07017">
    <property type="entry name" value="S14_ClpP_2"/>
    <property type="match status" value="1"/>
</dbReference>
<dbReference type="EMBL" id="NIQC01000010">
    <property type="protein sequence ID" value="OWZ83888.1"/>
    <property type="molecule type" value="Genomic_DNA"/>
</dbReference>
<dbReference type="NCBIfam" id="NF001368">
    <property type="entry name" value="PRK00277.1"/>
    <property type="match status" value="1"/>
</dbReference>
<sequence>MNLVPMVIEQTNRGERSYDIYSRLLKDRIIFIGTAIDDTIANSVIAQMLFLESEDPEKDIHLYINSPGGHVHAGLAIYDTMQYIRSDVSTICVGMAASMGAVLLTAGTNGKRFALPNSRIMLHQPMGGAQGQATDIEIHAKEIMKTKERLNNILTYHTGQPVDQIRKDTDRDFFMSSEEAKDYGVIDEILERPPKSKSE</sequence>
<dbReference type="InterPro" id="IPR029045">
    <property type="entry name" value="ClpP/crotonase-like_dom_sf"/>
</dbReference>
<organism evidence="13 14">
    <name type="scientific">Natranaerobius trueperi</name>
    <dbReference type="NCBI Taxonomy" id="759412"/>
    <lineage>
        <taxon>Bacteria</taxon>
        <taxon>Bacillati</taxon>
        <taxon>Bacillota</taxon>
        <taxon>Clostridia</taxon>
        <taxon>Natranaerobiales</taxon>
        <taxon>Natranaerobiaceae</taxon>
        <taxon>Natranaerobius</taxon>
    </lineage>
</organism>
<evidence type="ECO:0000256" key="11">
    <source>
        <dbReference type="RuleBase" id="RU000550"/>
    </source>
</evidence>
<dbReference type="OrthoDB" id="9802800at2"/>
<dbReference type="InterPro" id="IPR001907">
    <property type="entry name" value="ClpP"/>
</dbReference>
<dbReference type="GO" id="GO:0009368">
    <property type="term" value="C:endopeptidase Clp complex"/>
    <property type="evidence" value="ECO:0007669"/>
    <property type="project" value="TreeGrafter"/>
</dbReference>
<evidence type="ECO:0000256" key="9">
    <source>
        <dbReference type="PROSITE-ProRule" id="PRU10086"/>
    </source>
</evidence>
<reference evidence="13 14" key="1">
    <citation type="submission" date="2017-06" db="EMBL/GenBank/DDBJ databases">
        <title>Draft Genome Sequence of Natranaerobius trueperi halophilic, alkalithermophilic bacteria from soda lakes.</title>
        <authorList>
            <person name="Zhao B."/>
        </authorList>
    </citation>
    <scope>NUCLEOTIDE SEQUENCE [LARGE SCALE GENOMIC DNA]</scope>
    <source>
        <strain evidence="13 14">DSM 18760</strain>
    </source>
</reference>
<evidence type="ECO:0000256" key="1">
    <source>
        <dbReference type="ARBA" id="ARBA00007039"/>
    </source>
</evidence>
<dbReference type="GO" id="GO:0005737">
    <property type="term" value="C:cytoplasm"/>
    <property type="evidence" value="ECO:0007669"/>
    <property type="project" value="UniProtKB-SubCell"/>
</dbReference>
<protein>
    <recommendedName>
        <fullName evidence="7 12">ATP-dependent Clp protease proteolytic subunit</fullName>
        <ecNumber evidence="7 10">3.4.21.92</ecNumber>
    </recommendedName>
    <alternativeName>
        <fullName evidence="7">Endopeptidase Clp</fullName>
    </alternativeName>
</protein>
<dbReference type="PROSITE" id="PS00382">
    <property type="entry name" value="CLP_PROTEASE_HIS"/>
    <property type="match status" value="1"/>
</dbReference>
<dbReference type="InterPro" id="IPR018215">
    <property type="entry name" value="ClpP_Ser_AS"/>
</dbReference>
<evidence type="ECO:0000313" key="13">
    <source>
        <dbReference type="EMBL" id="OWZ83888.1"/>
    </source>
</evidence>
<dbReference type="SUPFAM" id="SSF52096">
    <property type="entry name" value="ClpP/crotonase"/>
    <property type="match status" value="1"/>
</dbReference>
<evidence type="ECO:0000256" key="3">
    <source>
        <dbReference type="ARBA" id="ARBA00022670"/>
    </source>
</evidence>
<keyword evidence="5 7" id="KW-0720">Serine protease</keyword>
<dbReference type="RefSeq" id="WP_089023349.1">
    <property type="nucleotide sequence ID" value="NZ_NIQC01000010.1"/>
</dbReference>
<evidence type="ECO:0000256" key="4">
    <source>
        <dbReference type="ARBA" id="ARBA00022801"/>
    </source>
</evidence>
<dbReference type="GO" id="GO:0006515">
    <property type="term" value="P:protein quality control for misfolded or incompletely synthesized proteins"/>
    <property type="evidence" value="ECO:0007669"/>
    <property type="project" value="TreeGrafter"/>
</dbReference>
<dbReference type="PANTHER" id="PTHR10381">
    <property type="entry name" value="ATP-DEPENDENT CLP PROTEASE PROTEOLYTIC SUBUNIT"/>
    <property type="match status" value="1"/>
</dbReference>
<dbReference type="NCBIfam" id="TIGR00493">
    <property type="entry name" value="clpP"/>
    <property type="match status" value="1"/>
</dbReference>
<gene>
    <name evidence="7 13" type="primary">clpP</name>
    <name evidence="13" type="ORF">CDO51_05740</name>
</gene>
<evidence type="ECO:0000256" key="12">
    <source>
        <dbReference type="RuleBase" id="RU003567"/>
    </source>
</evidence>
<accession>A0A226BXY5</accession>
<dbReference type="PANTHER" id="PTHR10381:SF70">
    <property type="entry name" value="ATP-DEPENDENT CLP PROTEASE PROTEOLYTIC SUBUNIT"/>
    <property type="match status" value="1"/>
</dbReference>
<feature type="active site" evidence="7 9">
    <location>
        <position position="123"/>
    </location>
</feature>
<evidence type="ECO:0000256" key="5">
    <source>
        <dbReference type="ARBA" id="ARBA00022825"/>
    </source>
</evidence>
<dbReference type="InterPro" id="IPR033135">
    <property type="entry name" value="ClpP_His_AS"/>
</dbReference>
<dbReference type="GO" id="GO:0004176">
    <property type="term" value="F:ATP-dependent peptidase activity"/>
    <property type="evidence" value="ECO:0007669"/>
    <property type="project" value="InterPro"/>
</dbReference>
<dbReference type="Proteomes" id="UP000214588">
    <property type="component" value="Unassembled WGS sequence"/>
</dbReference>
<comment type="caution">
    <text evidence="13">The sequence shown here is derived from an EMBL/GenBank/DDBJ whole genome shotgun (WGS) entry which is preliminary data.</text>
</comment>
<comment type="function">
    <text evidence="7 11">Cleaves peptides in various proteins in a process that requires ATP hydrolysis. Has a chymotrypsin-like activity. Plays a major role in the degradation of misfolded proteins.</text>
</comment>
<dbReference type="PRINTS" id="PR00127">
    <property type="entry name" value="CLPPROTEASEP"/>
</dbReference>
<dbReference type="HAMAP" id="MF_00444">
    <property type="entry name" value="ClpP"/>
    <property type="match status" value="1"/>
</dbReference>
<dbReference type="PROSITE" id="PS00381">
    <property type="entry name" value="CLP_PROTEASE_SER"/>
    <property type="match status" value="1"/>
</dbReference>
<name>A0A226BXY5_9FIRM</name>
<comment type="catalytic activity">
    <reaction evidence="6 7 9">
        <text>Hydrolysis of proteins to small peptides in the presence of ATP and magnesium. alpha-casein is the usual test substrate. In the absence of ATP, only oligopeptides shorter than five residues are hydrolyzed (such as succinyl-Leu-Tyr-|-NHMec, and Leu-Tyr-Leu-|-Tyr-Trp, in which cleavage of the -Tyr-|-Leu- and -Tyr-|-Trp bonds also occurs).</text>
        <dbReference type="EC" id="3.4.21.92"/>
    </reaction>
</comment>
<dbReference type="GO" id="GO:0004252">
    <property type="term" value="F:serine-type endopeptidase activity"/>
    <property type="evidence" value="ECO:0007669"/>
    <property type="project" value="UniProtKB-UniRule"/>
</dbReference>
<keyword evidence="3 7" id="KW-0645">Protease</keyword>
<evidence type="ECO:0000256" key="7">
    <source>
        <dbReference type="HAMAP-Rule" id="MF_00444"/>
    </source>
</evidence>
<comment type="similarity">
    <text evidence="1 7 12">Belongs to the peptidase S14 family.</text>
</comment>
<keyword evidence="14" id="KW-1185">Reference proteome</keyword>
<feature type="active site" description="Nucleophile" evidence="7">
    <location>
        <position position="98"/>
    </location>
</feature>
<dbReference type="AlphaFoldDB" id="A0A226BXY5"/>
<dbReference type="NCBIfam" id="NF009205">
    <property type="entry name" value="PRK12553.1"/>
    <property type="match status" value="1"/>
</dbReference>
<dbReference type="EC" id="3.4.21.92" evidence="7 10"/>
<keyword evidence="4 7" id="KW-0378">Hydrolase</keyword>
<comment type="subcellular location">
    <subcellularLocation>
        <location evidence="7">Cytoplasm</location>
    </subcellularLocation>
</comment>